<evidence type="ECO:0000313" key="1">
    <source>
        <dbReference type="EMBL" id="QHU33315.1"/>
    </source>
</evidence>
<name>A0A6C0LTH5_9ZZZZ</name>
<proteinExistence type="predicted"/>
<accession>A0A6C0LTH5</accession>
<dbReference type="AlphaFoldDB" id="A0A6C0LTH5"/>
<protein>
    <submittedName>
        <fullName evidence="1">Uncharacterized protein</fullName>
    </submittedName>
</protein>
<sequence length="114" mass="13060">MSTSSMDPRFPRYPVKYPEFVQIWEGTPVTPYPMNFVQAPSFANQVLVNYKGFPMLQGLSTVIGPVMFPVKNPITYPRSHSTLDVYNRNFLNNGLGFNYGYCTYEDGKRGRCGW</sequence>
<dbReference type="EMBL" id="MN740556">
    <property type="protein sequence ID" value="QHU33315.1"/>
    <property type="molecule type" value="Genomic_DNA"/>
</dbReference>
<organism evidence="1">
    <name type="scientific">viral metagenome</name>
    <dbReference type="NCBI Taxonomy" id="1070528"/>
    <lineage>
        <taxon>unclassified sequences</taxon>
        <taxon>metagenomes</taxon>
        <taxon>organismal metagenomes</taxon>
    </lineage>
</organism>
<reference evidence="1" key="1">
    <citation type="journal article" date="2020" name="Nature">
        <title>Giant virus diversity and host interactions through global metagenomics.</title>
        <authorList>
            <person name="Schulz F."/>
            <person name="Roux S."/>
            <person name="Paez-Espino D."/>
            <person name="Jungbluth S."/>
            <person name="Walsh D.A."/>
            <person name="Denef V.J."/>
            <person name="McMahon K.D."/>
            <person name="Konstantinidis K.T."/>
            <person name="Eloe-Fadrosh E.A."/>
            <person name="Kyrpides N.C."/>
            <person name="Woyke T."/>
        </authorList>
    </citation>
    <scope>NUCLEOTIDE SEQUENCE</scope>
    <source>
        <strain evidence="1">GVMAG-S-1014582-52</strain>
    </source>
</reference>